<sequence>MHWKGHHCQTRGSAGKHLEGNIIPRRAHLCQHDEPQAFTPYH</sequence>
<organism evidence="1">
    <name type="scientific">Anguilla anguilla</name>
    <name type="common">European freshwater eel</name>
    <name type="synonym">Muraena anguilla</name>
    <dbReference type="NCBI Taxonomy" id="7936"/>
    <lineage>
        <taxon>Eukaryota</taxon>
        <taxon>Metazoa</taxon>
        <taxon>Chordata</taxon>
        <taxon>Craniata</taxon>
        <taxon>Vertebrata</taxon>
        <taxon>Euteleostomi</taxon>
        <taxon>Actinopterygii</taxon>
        <taxon>Neopterygii</taxon>
        <taxon>Teleostei</taxon>
        <taxon>Anguilliformes</taxon>
        <taxon>Anguillidae</taxon>
        <taxon>Anguilla</taxon>
    </lineage>
</organism>
<accession>A0A0E9UQ15</accession>
<dbReference type="EMBL" id="GBXM01040675">
    <property type="protein sequence ID" value="JAH67902.1"/>
    <property type="molecule type" value="Transcribed_RNA"/>
</dbReference>
<reference evidence="1" key="2">
    <citation type="journal article" date="2015" name="Fish Shellfish Immunol.">
        <title>Early steps in the European eel (Anguilla anguilla)-Vibrio vulnificus interaction in the gills: Role of the RtxA13 toxin.</title>
        <authorList>
            <person name="Callol A."/>
            <person name="Pajuelo D."/>
            <person name="Ebbesson L."/>
            <person name="Teles M."/>
            <person name="MacKenzie S."/>
            <person name="Amaro C."/>
        </authorList>
    </citation>
    <scope>NUCLEOTIDE SEQUENCE</scope>
</reference>
<dbReference type="AlphaFoldDB" id="A0A0E9UQ15"/>
<reference evidence="1" key="1">
    <citation type="submission" date="2014-11" db="EMBL/GenBank/DDBJ databases">
        <authorList>
            <person name="Amaro Gonzalez C."/>
        </authorList>
    </citation>
    <scope>NUCLEOTIDE SEQUENCE</scope>
</reference>
<name>A0A0E9UQ15_ANGAN</name>
<protein>
    <submittedName>
        <fullName evidence="1">Uncharacterized protein</fullName>
    </submittedName>
</protein>
<evidence type="ECO:0000313" key="1">
    <source>
        <dbReference type="EMBL" id="JAH67902.1"/>
    </source>
</evidence>
<proteinExistence type="predicted"/>